<keyword evidence="2" id="KW-1185">Reference proteome</keyword>
<proteinExistence type="predicted"/>
<evidence type="ECO:0000313" key="1">
    <source>
        <dbReference type="EMBL" id="SMC08178.1"/>
    </source>
</evidence>
<name>A0A1W1WPE0_SULTA</name>
<dbReference type="AlphaFoldDB" id="A0A1W1WPE0"/>
<organism evidence="1 2">
    <name type="scientific">Sulfobacillus thermosulfidooxidans (strain DSM 9293 / VKM B-1269 / AT-1)</name>
    <dbReference type="NCBI Taxonomy" id="929705"/>
    <lineage>
        <taxon>Bacteria</taxon>
        <taxon>Bacillati</taxon>
        <taxon>Bacillota</taxon>
        <taxon>Clostridia</taxon>
        <taxon>Eubacteriales</taxon>
        <taxon>Clostridiales Family XVII. Incertae Sedis</taxon>
        <taxon>Sulfobacillus</taxon>
    </lineage>
</organism>
<dbReference type="OrthoDB" id="5517465at2"/>
<protein>
    <submittedName>
        <fullName evidence="1">Uncharacterized protein</fullName>
    </submittedName>
</protein>
<dbReference type="Proteomes" id="UP000192660">
    <property type="component" value="Unassembled WGS sequence"/>
</dbReference>
<sequence>MWRYGTSLFWMVRWEPLGRRLALGLATLSFLSHHPRVGAGFVFLAVWPSLFFLSWPAWIATRYQTRAIWWTPAPPQWLQRQLPDSVSLGPSVWEVHAQDARRWHAPDPHQAARRYRQTYATEVIQVIQTRPDTVALMSSGFNRLTPAEQQAIEAAGGRIWEGPLWPRLLRRYPPWIMRATQRRMFGGVVSTKDRRDPATWVTWAVPARCVSPDKGGN</sequence>
<reference evidence="2" key="1">
    <citation type="submission" date="2017-04" db="EMBL/GenBank/DDBJ databases">
        <authorList>
            <person name="Varghese N."/>
            <person name="Submissions S."/>
        </authorList>
    </citation>
    <scope>NUCLEOTIDE SEQUENCE [LARGE SCALE GENOMIC DNA]</scope>
    <source>
        <strain evidence="2">DSM 9293</strain>
    </source>
</reference>
<gene>
    <name evidence="1" type="ORF">SAMN00768000_3717</name>
</gene>
<dbReference type="EMBL" id="FWWY01000002">
    <property type="protein sequence ID" value="SMC08178.1"/>
    <property type="molecule type" value="Genomic_DNA"/>
</dbReference>
<evidence type="ECO:0000313" key="2">
    <source>
        <dbReference type="Proteomes" id="UP000192660"/>
    </source>
</evidence>
<dbReference type="RefSeq" id="WP_084662260.1">
    <property type="nucleotide sequence ID" value="NZ_FWWY01000002.1"/>
</dbReference>
<accession>A0A1W1WPE0</accession>